<reference evidence="1 2" key="2">
    <citation type="journal article" date="2017" name="Int. J. Syst. Evol. Microbiol.">
        <title>Gordonia phthalatica sp. nov., a di-n-butyl phthalate-degrading bacterium isolated from activated sludge.</title>
        <authorList>
            <person name="Jin D."/>
            <person name="Kong X."/>
            <person name="Jia M."/>
            <person name="Yu X."/>
            <person name="Wang X."/>
            <person name="Zhuang X."/>
            <person name="Deng Y."/>
            <person name="Bai Z."/>
        </authorList>
    </citation>
    <scope>NUCLEOTIDE SEQUENCE [LARGE SCALE GENOMIC DNA]</scope>
    <source>
        <strain evidence="1 2">QH-11</strain>
    </source>
</reference>
<evidence type="ECO:0000313" key="1">
    <source>
        <dbReference type="EMBL" id="ALG86937.1"/>
    </source>
</evidence>
<organism evidence="1 2">
    <name type="scientific">Gordonia phthalatica</name>
    <dbReference type="NCBI Taxonomy" id="1136941"/>
    <lineage>
        <taxon>Bacteria</taxon>
        <taxon>Bacillati</taxon>
        <taxon>Actinomycetota</taxon>
        <taxon>Actinomycetes</taxon>
        <taxon>Mycobacteriales</taxon>
        <taxon>Gordoniaceae</taxon>
        <taxon>Gordonia</taxon>
    </lineage>
</organism>
<gene>
    <name evidence="1" type="ORF">ACH46_15015</name>
</gene>
<dbReference type="AlphaFoldDB" id="A0A0N9NM80"/>
<protein>
    <submittedName>
        <fullName evidence="1">Uncharacterized protein</fullName>
    </submittedName>
</protein>
<dbReference type="PATRIC" id="fig|1136941.3.peg.3066"/>
<dbReference type="STRING" id="1136941.ACH46_15015"/>
<dbReference type="OrthoDB" id="3266223at2"/>
<accession>A0A0N9NM80</accession>
<dbReference type="KEGG" id="goq:ACH46_15015"/>
<dbReference type="EMBL" id="CP011853">
    <property type="protein sequence ID" value="ALG86937.1"/>
    <property type="molecule type" value="Genomic_DNA"/>
</dbReference>
<evidence type="ECO:0000313" key="2">
    <source>
        <dbReference type="Proteomes" id="UP000063789"/>
    </source>
</evidence>
<dbReference type="NCBIfam" id="NF040618">
    <property type="entry name" value="PPA1309_fam"/>
    <property type="match status" value="1"/>
</dbReference>
<reference evidence="2" key="1">
    <citation type="submission" date="2015-06" db="EMBL/GenBank/DDBJ databases">
        <title>Complete genome sequence and metabolic analysis of phthalate degradation pathway in Gordonia sp. QH-11.</title>
        <authorList>
            <person name="Jin D."/>
            <person name="Kong X."/>
            <person name="Bai Z."/>
        </authorList>
    </citation>
    <scope>NUCLEOTIDE SEQUENCE [LARGE SCALE GENOMIC DNA]</scope>
    <source>
        <strain evidence="2">QH-11</strain>
    </source>
</reference>
<dbReference type="Proteomes" id="UP000063789">
    <property type="component" value="Chromosome"/>
</dbReference>
<sequence>MTSSPDSAPAAFSQADLGNALAQCLAYTGDLPWGARPTLFALVPTTVLAAQAPGLIDPDDDSALSPVVQETDSDDLEELLTTVTWPSSVVGCALVSEITLLPPDAEADLDAALEPLLADPVAADEAARQAAQAHPGRQTARLAAGVLRNGKRVALLALRDGDAQSGELQTHPNLAPNLLDALAQTLHG</sequence>
<name>A0A0N9NM80_9ACTN</name>
<keyword evidence="2" id="KW-1185">Reference proteome</keyword>
<dbReference type="RefSeq" id="WP_062395497.1">
    <property type="nucleotide sequence ID" value="NZ_CP011853.1"/>
</dbReference>
<proteinExistence type="predicted"/>
<dbReference type="InterPro" id="IPR047681">
    <property type="entry name" value="PPA1309-like"/>
</dbReference>